<dbReference type="PANTHER" id="PTHR11733">
    <property type="entry name" value="ZINC METALLOPROTEASE FAMILY M13 NEPRILYSIN-RELATED"/>
    <property type="match status" value="1"/>
</dbReference>
<feature type="domain" description="Peptidase M13 C-terminal" evidence="7">
    <location>
        <begin position="291"/>
        <end position="418"/>
    </location>
</feature>
<keyword evidence="2" id="KW-0645">Protease</keyword>
<dbReference type="InterPro" id="IPR018497">
    <property type="entry name" value="Peptidase_M13_C"/>
</dbReference>
<evidence type="ECO:0000256" key="4">
    <source>
        <dbReference type="ARBA" id="ARBA00022801"/>
    </source>
</evidence>
<reference evidence="9" key="1">
    <citation type="submission" date="2021-03" db="EMBL/GenBank/DDBJ databases">
        <authorList>
            <person name="Bekaert M."/>
        </authorList>
    </citation>
    <scope>NUCLEOTIDE SEQUENCE</scope>
</reference>
<dbReference type="InterPro" id="IPR024079">
    <property type="entry name" value="MetalloPept_cat_dom_sf"/>
</dbReference>
<comment type="cofactor">
    <cofactor evidence="1">
        <name>Zn(2+)</name>
        <dbReference type="ChEBI" id="CHEBI:29105"/>
    </cofactor>
</comment>
<dbReference type="SUPFAM" id="SSF55486">
    <property type="entry name" value="Metalloproteases ('zincins'), catalytic domain"/>
    <property type="match status" value="1"/>
</dbReference>
<dbReference type="GO" id="GO:0005886">
    <property type="term" value="C:plasma membrane"/>
    <property type="evidence" value="ECO:0007669"/>
    <property type="project" value="TreeGrafter"/>
</dbReference>
<sequence length="420" mass="48168">MDNLKIIPYRNTDSQTSSSNIQFSDLQIRHPSLNWTDILPDVKPNTPVSISHSTYFYGLDRLIADTSADIIKLYELITVITRGLWKYLPYDKRTYLYFSDIIEERYDWLRCVNFTFDLLNSELHKEYSVKMSTDIADGIEDTKTVIENITNVVKFNTDNSTDLSKETKLSLFNKLSSLQVEVLPPPNVDLSFKLTSSISFVLSATECLKKRFNEDMAKLGKSTKSTVTEWSDLRPQYNDRFNKIELPLGLTSLMVEKEPLFPILTSVGFNLASNIIKALYGSMDIALAESWWSSSSSSSFLDTWNCYDNQLSSDIDINIRLSTGEVMNADGALQLIYQEYERQLKAANTKRYYLPILSATPEQLFLLHFTQNFCEVPYQGTTSMSKNRINHVLKNSDFFHKAFQCSSDKEMNQENTCSLL</sequence>
<dbReference type="GO" id="GO:0046872">
    <property type="term" value="F:metal ion binding"/>
    <property type="evidence" value="ECO:0007669"/>
    <property type="project" value="UniProtKB-KW"/>
</dbReference>
<evidence type="ECO:0000259" key="8">
    <source>
        <dbReference type="Pfam" id="PF05649"/>
    </source>
</evidence>
<dbReference type="PANTHER" id="PTHR11733:SF240">
    <property type="entry name" value="GH14155P-RELATED"/>
    <property type="match status" value="1"/>
</dbReference>
<comment type="caution">
    <text evidence="9">The sequence shown here is derived from an EMBL/GenBank/DDBJ whole genome shotgun (WGS) entry which is preliminary data.</text>
</comment>
<accession>A0A8S3VG62</accession>
<dbReference type="Pfam" id="PF01431">
    <property type="entry name" value="Peptidase_M13"/>
    <property type="match status" value="1"/>
</dbReference>
<evidence type="ECO:0000256" key="6">
    <source>
        <dbReference type="ARBA" id="ARBA00023049"/>
    </source>
</evidence>
<evidence type="ECO:0000313" key="9">
    <source>
        <dbReference type="EMBL" id="CAG2252608.1"/>
    </source>
</evidence>
<dbReference type="EMBL" id="CAJPWZ010003125">
    <property type="protein sequence ID" value="CAG2252608.1"/>
    <property type="molecule type" value="Genomic_DNA"/>
</dbReference>
<dbReference type="Proteomes" id="UP000683360">
    <property type="component" value="Unassembled WGS sequence"/>
</dbReference>
<dbReference type="InterPro" id="IPR000718">
    <property type="entry name" value="Peptidase_M13"/>
</dbReference>
<dbReference type="OrthoDB" id="6151113at2759"/>
<proteinExistence type="predicted"/>
<evidence type="ECO:0000256" key="2">
    <source>
        <dbReference type="ARBA" id="ARBA00022670"/>
    </source>
</evidence>
<protein>
    <recommendedName>
        <fullName evidence="11">Endothelin-converting enzyme 1</fullName>
    </recommendedName>
</protein>
<evidence type="ECO:0008006" key="11">
    <source>
        <dbReference type="Google" id="ProtNLM"/>
    </source>
</evidence>
<gene>
    <name evidence="9" type="ORF">MEDL_64190</name>
</gene>
<dbReference type="GO" id="GO:0016485">
    <property type="term" value="P:protein processing"/>
    <property type="evidence" value="ECO:0007669"/>
    <property type="project" value="TreeGrafter"/>
</dbReference>
<dbReference type="Pfam" id="PF05649">
    <property type="entry name" value="Peptidase_M13_N"/>
    <property type="match status" value="1"/>
</dbReference>
<evidence type="ECO:0000313" key="10">
    <source>
        <dbReference type="Proteomes" id="UP000683360"/>
    </source>
</evidence>
<feature type="domain" description="Peptidase M13 N-terminal" evidence="8">
    <location>
        <begin position="13"/>
        <end position="182"/>
    </location>
</feature>
<dbReference type="GO" id="GO:0004222">
    <property type="term" value="F:metalloendopeptidase activity"/>
    <property type="evidence" value="ECO:0007669"/>
    <property type="project" value="InterPro"/>
</dbReference>
<keyword evidence="10" id="KW-1185">Reference proteome</keyword>
<keyword evidence="5" id="KW-0862">Zinc</keyword>
<dbReference type="PROSITE" id="PS51885">
    <property type="entry name" value="NEPRILYSIN"/>
    <property type="match status" value="1"/>
</dbReference>
<dbReference type="InterPro" id="IPR008753">
    <property type="entry name" value="Peptidase_M13_N"/>
</dbReference>
<name>A0A8S3VG62_MYTED</name>
<evidence type="ECO:0000256" key="1">
    <source>
        <dbReference type="ARBA" id="ARBA00001947"/>
    </source>
</evidence>
<evidence type="ECO:0000256" key="3">
    <source>
        <dbReference type="ARBA" id="ARBA00022723"/>
    </source>
</evidence>
<dbReference type="AlphaFoldDB" id="A0A8S3VG62"/>
<organism evidence="9 10">
    <name type="scientific">Mytilus edulis</name>
    <name type="common">Blue mussel</name>
    <dbReference type="NCBI Taxonomy" id="6550"/>
    <lineage>
        <taxon>Eukaryota</taxon>
        <taxon>Metazoa</taxon>
        <taxon>Spiralia</taxon>
        <taxon>Lophotrochozoa</taxon>
        <taxon>Mollusca</taxon>
        <taxon>Bivalvia</taxon>
        <taxon>Autobranchia</taxon>
        <taxon>Pteriomorphia</taxon>
        <taxon>Mytilida</taxon>
        <taxon>Mytiloidea</taxon>
        <taxon>Mytilidae</taxon>
        <taxon>Mytilinae</taxon>
        <taxon>Mytilus</taxon>
    </lineage>
</organism>
<dbReference type="Gene3D" id="3.40.390.10">
    <property type="entry name" value="Collagenase (Catalytic Domain)"/>
    <property type="match status" value="1"/>
</dbReference>
<evidence type="ECO:0000256" key="5">
    <source>
        <dbReference type="ARBA" id="ARBA00022833"/>
    </source>
</evidence>
<evidence type="ECO:0000259" key="7">
    <source>
        <dbReference type="Pfam" id="PF01431"/>
    </source>
</evidence>
<keyword evidence="3" id="KW-0479">Metal-binding</keyword>
<keyword evidence="6" id="KW-0482">Metalloprotease</keyword>
<keyword evidence="4" id="KW-0378">Hydrolase</keyword>